<evidence type="ECO:0000313" key="8">
    <source>
        <dbReference type="Proteomes" id="UP000552097"/>
    </source>
</evidence>
<dbReference type="EMBL" id="JACHMO010000001">
    <property type="protein sequence ID" value="MBB5807120.1"/>
    <property type="molecule type" value="Genomic_DNA"/>
</dbReference>
<dbReference type="PANTHER" id="PTHR42852">
    <property type="entry name" value="THIOL:DISULFIDE INTERCHANGE PROTEIN DSBE"/>
    <property type="match status" value="1"/>
</dbReference>
<feature type="domain" description="Thioredoxin" evidence="6">
    <location>
        <begin position="60"/>
        <end position="196"/>
    </location>
</feature>
<keyword evidence="8" id="KW-1185">Reference proteome</keyword>
<organism evidence="7 8">
    <name type="scientific">Saccharothrix ecbatanensis</name>
    <dbReference type="NCBI Taxonomy" id="1105145"/>
    <lineage>
        <taxon>Bacteria</taxon>
        <taxon>Bacillati</taxon>
        <taxon>Actinomycetota</taxon>
        <taxon>Actinomycetes</taxon>
        <taxon>Pseudonocardiales</taxon>
        <taxon>Pseudonocardiaceae</taxon>
        <taxon>Saccharothrix</taxon>
    </lineage>
</organism>
<evidence type="ECO:0000256" key="3">
    <source>
        <dbReference type="ARBA" id="ARBA00022968"/>
    </source>
</evidence>
<evidence type="ECO:0000259" key="6">
    <source>
        <dbReference type="PROSITE" id="PS51352"/>
    </source>
</evidence>
<evidence type="ECO:0000313" key="7">
    <source>
        <dbReference type="EMBL" id="MBB5807120.1"/>
    </source>
</evidence>
<keyword evidence="3" id="KW-0735">Signal-anchor</keyword>
<keyword evidence="2" id="KW-0201">Cytochrome c-type biogenesis</keyword>
<dbReference type="GO" id="GO:0016853">
    <property type="term" value="F:isomerase activity"/>
    <property type="evidence" value="ECO:0007669"/>
    <property type="project" value="UniProtKB-KW"/>
</dbReference>
<dbReference type="Pfam" id="PF08534">
    <property type="entry name" value="Redoxin"/>
    <property type="match status" value="1"/>
</dbReference>
<comment type="subcellular location">
    <subcellularLocation>
        <location evidence="1">Cell envelope</location>
    </subcellularLocation>
</comment>
<evidence type="ECO:0000256" key="4">
    <source>
        <dbReference type="ARBA" id="ARBA00023157"/>
    </source>
</evidence>
<dbReference type="PROSITE" id="PS51352">
    <property type="entry name" value="THIOREDOXIN_2"/>
    <property type="match status" value="1"/>
</dbReference>
<name>A0A7W9HRH5_9PSEU</name>
<dbReference type="AlphaFoldDB" id="A0A7W9HRH5"/>
<reference evidence="7 8" key="1">
    <citation type="submission" date="2020-08" db="EMBL/GenBank/DDBJ databases">
        <title>Sequencing the genomes of 1000 actinobacteria strains.</title>
        <authorList>
            <person name="Klenk H.-P."/>
        </authorList>
    </citation>
    <scope>NUCLEOTIDE SEQUENCE [LARGE SCALE GENOMIC DNA]</scope>
    <source>
        <strain evidence="7 8">DSM 45486</strain>
    </source>
</reference>
<keyword evidence="4" id="KW-1015">Disulfide bond</keyword>
<dbReference type="PANTHER" id="PTHR42852:SF6">
    <property type="entry name" value="THIOL:DISULFIDE INTERCHANGE PROTEIN DSBE"/>
    <property type="match status" value="1"/>
</dbReference>
<protein>
    <submittedName>
        <fullName evidence="7">Thiol-disulfide isomerase/thioredoxin</fullName>
    </submittedName>
</protein>
<dbReference type="Proteomes" id="UP000552097">
    <property type="component" value="Unassembled WGS sequence"/>
</dbReference>
<proteinExistence type="predicted"/>
<dbReference type="GO" id="GO:0030313">
    <property type="term" value="C:cell envelope"/>
    <property type="evidence" value="ECO:0007669"/>
    <property type="project" value="UniProtKB-SubCell"/>
</dbReference>
<gene>
    <name evidence="7" type="ORF">F4560_006888</name>
</gene>
<dbReference type="InterPro" id="IPR017937">
    <property type="entry name" value="Thioredoxin_CS"/>
</dbReference>
<keyword evidence="7" id="KW-0413">Isomerase</keyword>
<dbReference type="InterPro" id="IPR013766">
    <property type="entry name" value="Thioredoxin_domain"/>
</dbReference>
<keyword evidence="5" id="KW-0676">Redox-active center</keyword>
<dbReference type="CDD" id="cd02966">
    <property type="entry name" value="TlpA_like_family"/>
    <property type="match status" value="1"/>
</dbReference>
<evidence type="ECO:0000256" key="2">
    <source>
        <dbReference type="ARBA" id="ARBA00022748"/>
    </source>
</evidence>
<sequence>MSAGARWAVVVLVLAVAGAVALWPRSPEADQGLPTRTSPTVDLAAARDQAALWPCPRAEGQGPQALRGVMATCLGDGQQVDVASAVSGRVLVNFWATWCVPCHEELKVLDAYARQPGAVPVVTVLVASKEADGLELLAKLGVHLPAVFHEGDGVRKAMRVPPRLPVSYVTGADGSLTEVTDPIVLTSVDQVREVVG</sequence>
<dbReference type="SUPFAM" id="SSF52833">
    <property type="entry name" value="Thioredoxin-like"/>
    <property type="match status" value="1"/>
</dbReference>
<dbReference type="InterPro" id="IPR013740">
    <property type="entry name" value="Redoxin"/>
</dbReference>
<comment type="caution">
    <text evidence="7">The sequence shown here is derived from an EMBL/GenBank/DDBJ whole genome shotgun (WGS) entry which is preliminary data.</text>
</comment>
<dbReference type="PROSITE" id="PS00194">
    <property type="entry name" value="THIOREDOXIN_1"/>
    <property type="match status" value="1"/>
</dbReference>
<dbReference type="Gene3D" id="3.40.30.10">
    <property type="entry name" value="Glutaredoxin"/>
    <property type="match status" value="1"/>
</dbReference>
<keyword evidence="3" id="KW-0812">Transmembrane</keyword>
<dbReference type="RefSeq" id="WP_184927142.1">
    <property type="nucleotide sequence ID" value="NZ_JACHMO010000001.1"/>
</dbReference>
<dbReference type="InterPro" id="IPR036249">
    <property type="entry name" value="Thioredoxin-like_sf"/>
</dbReference>
<dbReference type="GO" id="GO:0017004">
    <property type="term" value="P:cytochrome complex assembly"/>
    <property type="evidence" value="ECO:0007669"/>
    <property type="project" value="UniProtKB-KW"/>
</dbReference>
<dbReference type="InterPro" id="IPR050553">
    <property type="entry name" value="Thioredoxin_ResA/DsbE_sf"/>
</dbReference>
<accession>A0A7W9HRH5</accession>
<evidence type="ECO:0000256" key="5">
    <source>
        <dbReference type="ARBA" id="ARBA00023284"/>
    </source>
</evidence>
<evidence type="ECO:0000256" key="1">
    <source>
        <dbReference type="ARBA" id="ARBA00004196"/>
    </source>
</evidence>
<dbReference type="GO" id="GO:0016491">
    <property type="term" value="F:oxidoreductase activity"/>
    <property type="evidence" value="ECO:0007669"/>
    <property type="project" value="InterPro"/>
</dbReference>